<feature type="compositionally biased region" description="Basic and acidic residues" evidence="1">
    <location>
        <begin position="12"/>
        <end position="23"/>
    </location>
</feature>
<sequence>MLTNKKGGGPRKYSDLEMRKIKNQDSTQPSFDKQVNEYRAIHNRNVEKLAVPNGNNTNQPNHYDIGFKPTLVYHPDNICLNPMEDQNQGRNIPMANGNAYDAYNMHGFLTPENHDPKANFKNNGANQNTNFQVNGQQYGTANDNFKGNSNNINFSNFSTKDN</sequence>
<feature type="region of interest" description="Disordered" evidence="1">
    <location>
        <begin position="1"/>
        <end position="30"/>
    </location>
</feature>
<gene>
    <name evidence="2" type="ORF">AX774_g6252</name>
</gene>
<comment type="caution">
    <text evidence="2">The sequence shown here is derived from an EMBL/GenBank/DDBJ whole genome shotgun (WGS) entry which is preliminary data.</text>
</comment>
<evidence type="ECO:0000313" key="3">
    <source>
        <dbReference type="Proteomes" id="UP000188320"/>
    </source>
</evidence>
<keyword evidence="3" id="KW-1185">Reference proteome</keyword>
<accession>A0A1R1PH58</accession>
<proteinExistence type="predicted"/>
<organism evidence="2 3">
    <name type="scientific">Zancudomyces culisetae</name>
    <name type="common">Gut fungus</name>
    <name type="synonym">Smittium culisetae</name>
    <dbReference type="NCBI Taxonomy" id="1213189"/>
    <lineage>
        <taxon>Eukaryota</taxon>
        <taxon>Fungi</taxon>
        <taxon>Fungi incertae sedis</taxon>
        <taxon>Zoopagomycota</taxon>
        <taxon>Kickxellomycotina</taxon>
        <taxon>Harpellomycetes</taxon>
        <taxon>Harpellales</taxon>
        <taxon>Legeriomycetaceae</taxon>
        <taxon>Zancudomyces</taxon>
    </lineage>
</organism>
<feature type="region of interest" description="Disordered" evidence="1">
    <location>
        <begin position="142"/>
        <end position="162"/>
    </location>
</feature>
<evidence type="ECO:0000313" key="2">
    <source>
        <dbReference type="EMBL" id="OMH80311.1"/>
    </source>
</evidence>
<name>A0A1R1PH58_ZANCU</name>
<dbReference type="EMBL" id="LSSK01001226">
    <property type="protein sequence ID" value="OMH80311.1"/>
    <property type="molecule type" value="Genomic_DNA"/>
</dbReference>
<dbReference type="AlphaFoldDB" id="A0A1R1PH58"/>
<dbReference type="Proteomes" id="UP000188320">
    <property type="component" value="Unassembled WGS sequence"/>
</dbReference>
<evidence type="ECO:0000256" key="1">
    <source>
        <dbReference type="SAM" id="MobiDB-lite"/>
    </source>
</evidence>
<reference evidence="3" key="1">
    <citation type="submission" date="2017-01" db="EMBL/GenBank/DDBJ databases">
        <authorList>
            <person name="Wang Y."/>
            <person name="White M."/>
            <person name="Kvist S."/>
            <person name="Moncalvo J.-M."/>
        </authorList>
    </citation>
    <scope>NUCLEOTIDE SEQUENCE [LARGE SCALE GENOMIC DNA]</scope>
    <source>
        <strain evidence="3">COL-18-3</strain>
    </source>
</reference>
<protein>
    <submittedName>
        <fullName evidence="2">Uncharacterized protein</fullName>
    </submittedName>
</protein>